<comment type="subcellular location">
    <subcellularLocation>
        <location evidence="3">Cytoplasm</location>
    </subcellularLocation>
</comment>
<comment type="subunit">
    <text evidence="3">Homodimer.</text>
</comment>
<keyword evidence="2 3" id="KW-0143">Chaperone</keyword>
<dbReference type="SUPFAM" id="SSF51064">
    <property type="entry name" value="Head domain of nucleotide exchange factor GrpE"/>
    <property type="match status" value="1"/>
</dbReference>
<dbReference type="InterPro" id="IPR000740">
    <property type="entry name" value="GrpE"/>
</dbReference>
<dbReference type="Gene3D" id="2.30.22.10">
    <property type="entry name" value="Head domain of nucleotide exchange factor GrpE"/>
    <property type="match status" value="1"/>
</dbReference>
<evidence type="ECO:0000313" key="7">
    <source>
        <dbReference type="Proteomes" id="UP000468668"/>
    </source>
</evidence>
<comment type="function">
    <text evidence="3">Participates actively in the response to hyperosmotic and heat shock by preventing the aggregation of stress-denatured proteins, in association with DnaK and GrpE. It is the nucleotide exchange factor for DnaK and may function as a thermosensor. Unfolded proteins bind initially to DnaJ; upon interaction with the DnaJ-bound protein, DnaK hydrolyzes its bound ATP, resulting in the formation of a stable complex. GrpE releases ADP from DnaK; ATP binding to DnaK triggers the release of the substrate protein, thus completing the reaction cycle. Several rounds of ATP-dependent interactions between DnaJ, DnaK and GrpE are required for fully efficient folding.</text>
</comment>
<dbReference type="HAMAP" id="MF_01151">
    <property type="entry name" value="GrpE"/>
    <property type="match status" value="1"/>
</dbReference>
<accession>A0A6N6NPV0</accession>
<organism evidence="6 7">
    <name type="scientific">Ellagibacter isourolithinifaciens</name>
    <dbReference type="NCBI Taxonomy" id="2137581"/>
    <lineage>
        <taxon>Bacteria</taxon>
        <taxon>Bacillati</taxon>
        <taxon>Actinomycetota</taxon>
        <taxon>Coriobacteriia</taxon>
        <taxon>Eggerthellales</taxon>
        <taxon>Eggerthellaceae</taxon>
        <taxon>Ellagibacter</taxon>
    </lineage>
</organism>
<evidence type="ECO:0000256" key="2">
    <source>
        <dbReference type="ARBA" id="ARBA00023186"/>
    </source>
</evidence>
<dbReference type="CDD" id="cd00446">
    <property type="entry name" value="GrpE"/>
    <property type="match status" value="1"/>
</dbReference>
<dbReference type="PANTHER" id="PTHR21237">
    <property type="entry name" value="GRPE PROTEIN"/>
    <property type="match status" value="1"/>
</dbReference>
<dbReference type="OrthoDB" id="5191115at2"/>
<dbReference type="Gene3D" id="3.90.20.20">
    <property type="match status" value="1"/>
</dbReference>
<evidence type="ECO:0000256" key="3">
    <source>
        <dbReference type="HAMAP-Rule" id="MF_01151"/>
    </source>
</evidence>
<dbReference type="EMBL" id="WAJR01000006">
    <property type="protein sequence ID" value="KAB1641312.1"/>
    <property type="molecule type" value="Genomic_DNA"/>
</dbReference>
<dbReference type="GO" id="GO:0042803">
    <property type="term" value="F:protein homodimerization activity"/>
    <property type="evidence" value="ECO:0007669"/>
    <property type="project" value="InterPro"/>
</dbReference>
<evidence type="ECO:0000256" key="5">
    <source>
        <dbReference type="SAM" id="MobiDB-lite"/>
    </source>
</evidence>
<sequence length="250" mass="26582">MAKSGKDDAVSIPIDDANTGAEAPSSSPTCANDSATAADAKSAAEGAAAEPVEAEVLEGEPEEAEKPAEGAEGEKPADDAKAEAEKAAAELAAAKAEAAEWKDKFMRLHAEWDTYRRRTNEQREAEKARAAEKLVTSLLPVIDDFERTIDYAEKNGEGELLGGVRAVHSKFVGVLEKDGVEVIDPTGEAFDALEAQAVATVPDTEAFDETVHEVYQKGYRLGAKVIRPAMVTVTTGGPKRPKPEEDETEE</sequence>
<evidence type="ECO:0000313" key="6">
    <source>
        <dbReference type="EMBL" id="KAB1641312.1"/>
    </source>
</evidence>
<dbReference type="GeneID" id="98657547"/>
<dbReference type="GO" id="GO:0051087">
    <property type="term" value="F:protein-folding chaperone binding"/>
    <property type="evidence" value="ECO:0007669"/>
    <property type="project" value="InterPro"/>
</dbReference>
<dbReference type="InterPro" id="IPR009012">
    <property type="entry name" value="GrpE_head"/>
</dbReference>
<keyword evidence="7" id="KW-1185">Reference proteome</keyword>
<name>A0A6N6NPV0_9ACTN</name>
<dbReference type="RefSeq" id="WP_158049146.1">
    <property type="nucleotide sequence ID" value="NZ_DBEYTY010000018.1"/>
</dbReference>
<evidence type="ECO:0000256" key="1">
    <source>
        <dbReference type="ARBA" id="ARBA00009054"/>
    </source>
</evidence>
<dbReference type="PRINTS" id="PR00773">
    <property type="entry name" value="GRPEPROTEIN"/>
</dbReference>
<keyword evidence="3" id="KW-0963">Cytoplasm</keyword>
<gene>
    <name evidence="3" type="primary">grpE</name>
    <name evidence="6" type="ORF">F8C90_03900</name>
</gene>
<dbReference type="GO" id="GO:0006457">
    <property type="term" value="P:protein folding"/>
    <property type="evidence" value="ECO:0007669"/>
    <property type="project" value="InterPro"/>
</dbReference>
<keyword evidence="3" id="KW-0346">Stress response</keyword>
<protein>
    <recommendedName>
        <fullName evidence="3">Protein GrpE</fullName>
    </recommendedName>
    <alternativeName>
        <fullName evidence="3">HSP-70 cofactor</fullName>
    </alternativeName>
</protein>
<proteinExistence type="inferred from homology"/>
<dbReference type="SUPFAM" id="SSF58014">
    <property type="entry name" value="Coiled-coil domain of nucleotide exchange factor GrpE"/>
    <property type="match status" value="1"/>
</dbReference>
<comment type="similarity">
    <text evidence="1 3 4">Belongs to the GrpE family.</text>
</comment>
<dbReference type="InterPro" id="IPR013805">
    <property type="entry name" value="GrpE_CC"/>
</dbReference>
<feature type="region of interest" description="Disordered" evidence="5">
    <location>
        <begin position="1"/>
        <end position="89"/>
    </location>
</feature>
<dbReference type="Proteomes" id="UP000468668">
    <property type="component" value="Unassembled WGS sequence"/>
</dbReference>
<evidence type="ECO:0000256" key="4">
    <source>
        <dbReference type="RuleBase" id="RU004478"/>
    </source>
</evidence>
<dbReference type="PANTHER" id="PTHR21237:SF23">
    <property type="entry name" value="GRPE PROTEIN HOMOLOG, MITOCHONDRIAL"/>
    <property type="match status" value="1"/>
</dbReference>
<dbReference type="GO" id="GO:0051082">
    <property type="term" value="F:unfolded protein binding"/>
    <property type="evidence" value="ECO:0007669"/>
    <property type="project" value="TreeGrafter"/>
</dbReference>
<dbReference type="Pfam" id="PF01025">
    <property type="entry name" value="GrpE"/>
    <property type="match status" value="1"/>
</dbReference>
<dbReference type="AlphaFoldDB" id="A0A6N6NPV0"/>
<feature type="compositionally biased region" description="Low complexity" evidence="5">
    <location>
        <begin position="33"/>
        <end position="51"/>
    </location>
</feature>
<comment type="caution">
    <text evidence="6">The sequence shown here is derived from an EMBL/GenBank/DDBJ whole genome shotgun (WGS) entry which is preliminary data.</text>
</comment>
<reference evidence="6 7" key="1">
    <citation type="submission" date="2019-09" db="EMBL/GenBank/DDBJ databases">
        <title>Whole genome shotgun sequencing (WGS) of Ellagibacter isourolithinifaciens DSM 104140(T) and Adlercreutzia muris DSM 29508(T).</title>
        <authorList>
            <person name="Stoll D.A."/>
            <person name="Danylec N."/>
            <person name="Huch M."/>
        </authorList>
    </citation>
    <scope>NUCLEOTIDE SEQUENCE [LARGE SCALE GENOMIC DNA]</scope>
    <source>
        <strain evidence="6 7">DSM 104140</strain>
    </source>
</reference>
<feature type="compositionally biased region" description="Acidic residues" evidence="5">
    <location>
        <begin position="52"/>
        <end position="63"/>
    </location>
</feature>
<dbReference type="GO" id="GO:0005737">
    <property type="term" value="C:cytoplasm"/>
    <property type="evidence" value="ECO:0007669"/>
    <property type="project" value="UniProtKB-SubCell"/>
</dbReference>
<dbReference type="GO" id="GO:0000774">
    <property type="term" value="F:adenyl-nucleotide exchange factor activity"/>
    <property type="evidence" value="ECO:0007669"/>
    <property type="project" value="InterPro"/>
</dbReference>
<feature type="compositionally biased region" description="Basic and acidic residues" evidence="5">
    <location>
        <begin position="64"/>
        <end position="88"/>
    </location>
</feature>